<dbReference type="PANTHER" id="PTHR12934:SF11">
    <property type="entry name" value="LARGE RIBOSOMAL SUBUNIT PROTEIN UL15M"/>
    <property type="match status" value="1"/>
</dbReference>
<name>A0AA35R109_GEOBA</name>
<dbReference type="Pfam" id="PF00828">
    <property type="entry name" value="Ribosomal_L27A"/>
    <property type="match status" value="1"/>
</dbReference>
<evidence type="ECO:0000259" key="8">
    <source>
        <dbReference type="Pfam" id="PF00828"/>
    </source>
</evidence>
<dbReference type="NCBIfam" id="TIGR01071">
    <property type="entry name" value="rplO_bact"/>
    <property type="match status" value="1"/>
</dbReference>
<dbReference type="InterPro" id="IPR001196">
    <property type="entry name" value="Ribosomal_uL15_CS"/>
</dbReference>
<evidence type="ECO:0000256" key="7">
    <source>
        <dbReference type="SAM" id="MobiDB-lite"/>
    </source>
</evidence>
<feature type="compositionally biased region" description="Gly residues" evidence="7">
    <location>
        <begin position="23"/>
        <end position="36"/>
    </location>
</feature>
<evidence type="ECO:0000256" key="1">
    <source>
        <dbReference type="ARBA" id="ARBA00007320"/>
    </source>
</evidence>
<feature type="region of interest" description="Disordered" evidence="7">
    <location>
        <begin position="1"/>
        <end position="39"/>
    </location>
</feature>
<sequence>MPGLHQLRPADRSRRKRKRVGRGDGSGSGSYSGRGSKGQLQTGKVPFLFEGGQLRLVKRLPFMRGFTNKFRVEYSPVNVASLNMFENGSQIGPDELVANRIVRNTGVNIKLLGDGEIGGSVHLTVHACSASARAKIEAAGGSITLIGGASASEDSTSDE</sequence>
<keyword evidence="2 6" id="KW-0689">Ribosomal protein</keyword>
<dbReference type="InterPro" id="IPR021131">
    <property type="entry name" value="Ribosomal_uL15/eL18"/>
</dbReference>
<evidence type="ECO:0000313" key="10">
    <source>
        <dbReference type="Proteomes" id="UP001174909"/>
    </source>
</evidence>
<dbReference type="Proteomes" id="UP001174909">
    <property type="component" value="Unassembled WGS sequence"/>
</dbReference>
<dbReference type="GO" id="GO:0022625">
    <property type="term" value="C:cytosolic large ribosomal subunit"/>
    <property type="evidence" value="ECO:0007669"/>
    <property type="project" value="TreeGrafter"/>
</dbReference>
<accession>A0AA35R109</accession>
<dbReference type="AlphaFoldDB" id="A0AA35R109"/>
<comment type="similarity">
    <text evidence="1 6">Belongs to the universal ribosomal protein uL15 family.</text>
</comment>
<comment type="caution">
    <text evidence="9">The sequence shown here is derived from an EMBL/GenBank/DDBJ whole genome shotgun (WGS) entry which is preliminary data.</text>
</comment>
<reference evidence="9" key="1">
    <citation type="submission" date="2023-03" db="EMBL/GenBank/DDBJ databases">
        <authorList>
            <person name="Steffen K."/>
            <person name="Cardenas P."/>
        </authorList>
    </citation>
    <scope>NUCLEOTIDE SEQUENCE</scope>
</reference>
<feature type="domain" description="Large ribosomal subunit protein uL15/eL18" evidence="8">
    <location>
        <begin position="76"/>
        <end position="144"/>
    </location>
</feature>
<evidence type="ECO:0000256" key="3">
    <source>
        <dbReference type="ARBA" id="ARBA00023274"/>
    </source>
</evidence>
<organism evidence="9 10">
    <name type="scientific">Geodia barretti</name>
    <name type="common">Barrett's horny sponge</name>
    <dbReference type="NCBI Taxonomy" id="519541"/>
    <lineage>
        <taxon>Eukaryota</taxon>
        <taxon>Metazoa</taxon>
        <taxon>Porifera</taxon>
        <taxon>Demospongiae</taxon>
        <taxon>Heteroscleromorpha</taxon>
        <taxon>Tetractinellida</taxon>
        <taxon>Astrophorina</taxon>
        <taxon>Geodiidae</taxon>
        <taxon>Geodia</taxon>
    </lineage>
</organism>
<dbReference type="InterPro" id="IPR036227">
    <property type="entry name" value="Ribosomal_uL15/eL18_sf"/>
</dbReference>
<evidence type="ECO:0000256" key="2">
    <source>
        <dbReference type="ARBA" id="ARBA00022980"/>
    </source>
</evidence>
<dbReference type="PROSITE" id="PS00475">
    <property type="entry name" value="RIBOSOMAL_L15"/>
    <property type="match status" value="1"/>
</dbReference>
<dbReference type="SUPFAM" id="SSF52080">
    <property type="entry name" value="Ribosomal proteins L15p and L18e"/>
    <property type="match status" value="1"/>
</dbReference>
<proteinExistence type="inferred from homology"/>
<keyword evidence="10" id="KW-1185">Reference proteome</keyword>
<evidence type="ECO:0000256" key="5">
    <source>
        <dbReference type="ARBA" id="ARBA00035423"/>
    </source>
</evidence>
<dbReference type="EMBL" id="CASHTH010000353">
    <property type="protein sequence ID" value="CAI7998732.1"/>
    <property type="molecule type" value="Genomic_DNA"/>
</dbReference>
<evidence type="ECO:0000256" key="4">
    <source>
        <dbReference type="ARBA" id="ARBA00035299"/>
    </source>
</evidence>
<dbReference type="HAMAP" id="MF_01341">
    <property type="entry name" value="Ribosomal_uL15"/>
    <property type="match status" value="1"/>
</dbReference>
<dbReference type="InterPro" id="IPR005749">
    <property type="entry name" value="Ribosomal_uL15_bac-type"/>
</dbReference>
<evidence type="ECO:0000313" key="9">
    <source>
        <dbReference type="EMBL" id="CAI7998732.1"/>
    </source>
</evidence>
<dbReference type="GO" id="GO:0003735">
    <property type="term" value="F:structural constituent of ribosome"/>
    <property type="evidence" value="ECO:0007669"/>
    <property type="project" value="InterPro"/>
</dbReference>
<keyword evidence="3 6" id="KW-0687">Ribonucleoprotein</keyword>
<dbReference type="Gene3D" id="3.100.10.10">
    <property type="match status" value="1"/>
</dbReference>
<protein>
    <recommendedName>
        <fullName evidence="4">Large ribosomal subunit protein uL15m</fullName>
    </recommendedName>
    <alternativeName>
        <fullName evidence="5">39S ribosomal protein L15, mitochondrial</fullName>
    </alternativeName>
</protein>
<dbReference type="GO" id="GO:0006412">
    <property type="term" value="P:translation"/>
    <property type="evidence" value="ECO:0007669"/>
    <property type="project" value="InterPro"/>
</dbReference>
<dbReference type="PANTHER" id="PTHR12934">
    <property type="entry name" value="50S RIBOSOMAL PROTEIN L15"/>
    <property type="match status" value="1"/>
</dbReference>
<gene>
    <name evidence="9" type="ORF">GBAR_LOCUS2514</name>
</gene>
<dbReference type="InterPro" id="IPR030878">
    <property type="entry name" value="Ribosomal_uL15"/>
</dbReference>
<evidence type="ECO:0000256" key="6">
    <source>
        <dbReference type="RuleBase" id="RU003888"/>
    </source>
</evidence>